<reference evidence="2 3" key="1">
    <citation type="submission" date="2019-03" db="EMBL/GenBank/DDBJ databases">
        <title>Draft Genome Sequence of Desulfosporosinus fructosivorans Strain 63.6F, Isolated from Marine Sediment in the Baltic Sea.</title>
        <authorList>
            <person name="Hausmann B."/>
            <person name="Vandieken V."/>
            <person name="Pjevac P."/>
            <person name="Schreck K."/>
            <person name="Herbold C.W."/>
            <person name="Loy A."/>
        </authorList>
    </citation>
    <scope>NUCLEOTIDE SEQUENCE [LARGE SCALE GENOMIC DNA]</scope>
    <source>
        <strain evidence="2 3">63.6F</strain>
    </source>
</reference>
<name>A0A4Z0RBE1_9FIRM</name>
<evidence type="ECO:0000256" key="1">
    <source>
        <dbReference type="SAM" id="MobiDB-lite"/>
    </source>
</evidence>
<sequence length="143" mass="16796">MSLGNGKRTANREKRRELQEQLTSETEVLKDKKLIREEVNHRIVSGIKTMPLEYDSIFNEEKARQNKDSDLLILLFQRMFFYRLNEKLSAFECDHTLHLSEQILTQMQFSRGKMNEVLEVLKKNGGICDCEIIYNVESQLIGK</sequence>
<dbReference type="EMBL" id="SPQQ01000002">
    <property type="protein sequence ID" value="TGE38946.1"/>
    <property type="molecule type" value="Genomic_DNA"/>
</dbReference>
<dbReference type="OrthoDB" id="95751at2"/>
<proteinExistence type="predicted"/>
<evidence type="ECO:0000313" key="2">
    <source>
        <dbReference type="EMBL" id="TGE38946.1"/>
    </source>
</evidence>
<dbReference type="AlphaFoldDB" id="A0A4Z0RBE1"/>
<dbReference type="InterPro" id="IPR024248">
    <property type="entry name" value="DUF2695"/>
</dbReference>
<feature type="compositionally biased region" description="Basic and acidic residues" evidence="1">
    <location>
        <begin position="10"/>
        <end position="19"/>
    </location>
</feature>
<feature type="region of interest" description="Disordered" evidence="1">
    <location>
        <begin position="1"/>
        <end position="21"/>
    </location>
</feature>
<evidence type="ECO:0000313" key="3">
    <source>
        <dbReference type="Proteomes" id="UP000298460"/>
    </source>
</evidence>
<organism evidence="2 3">
    <name type="scientific">Desulfosporosinus fructosivorans</name>
    <dbReference type="NCBI Taxonomy" id="2018669"/>
    <lineage>
        <taxon>Bacteria</taxon>
        <taxon>Bacillati</taxon>
        <taxon>Bacillota</taxon>
        <taxon>Clostridia</taxon>
        <taxon>Eubacteriales</taxon>
        <taxon>Desulfitobacteriaceae</taxon>
        <taxon>Desulfosporosinus</taxon>
    </lineage>
</organism>
<comment type="caution">
    <text evidence="2">The sequence shown here is derived from an EMBL/GenBank/DDBJ whole genome shotgun (WGS) entry which is preliminary data.</text>
</comment>
<dbReference type="Pfam" id="PF10905">
    <property type="entry name" value="DUF2695"/>
    <property type="match status" value="1"/>
</dbReference>
<keyword evidence="3" id="KW-1185">Reference proteome</keyword>
<dbReference type="Proteomes" id="UP000298460">
    <property type="component" value="Unassembled WGS sequence"/>
</dbReference>
<accession>A0A4Z0RBE1</accession>
<protein>
    <submittedName>
        <fullName evidence="2">DUF2695 domain-containing protein</fullName>
    </submittedName>
</protein>
<dbReference type="RefSeq" id="WP_135545441.1">
    <property type="nucleotide sequence ID" value="NZ_SPQQ01000002.1"/>
</dbReference>
<gene>
    <name evidence="2" type="ORF">E4K67_05600</name>
</gene>